<feature type="chain" id="PRO_5045378614" evidence="2">
    <location>
        <begin position="25"/>
        <end position="1438"/>
    </location>
</feature>
<dbReference type="InterPro" id="IPR032109">
    <property type="entry name" value="Big_3_5"/>
</dbReference>
<evidence type="ECO:0000259" key="3">
    <source>
        <dbReference type="Pfam" id="PF16640"/>
    </source>
</evidence>
<feature type="transmembrane region" description="Helical" evidence="1">
    <location>
        <begin position="1381"/>
        <end position="1399"/>
    </location>
</feature>
<dbReference type="Proteomes" id="UP001596391">
    <property type="component" value="Unassembled WGS sequence"/>
</dbReference>
<keyword evidence="1" id="KW-0472">Membrane</keyword>
<feature type="signal peptide" evidence="2">
    <location>
        <begin position="1"/>
        <end position="24"/>
    </location>
</feature>
<organism evidence="4 5">
    <name type="scientific">Granulicella cerasi</name>
    <dbReference type="NCBI Taxonomy" id="741063"/>
    <lineage>
        <taxon>Bacteria</taxon>
        <taxon>Pseudomonadati</taxon>
        <taxon>Acidobacteriota</taxon>
        <taxon>Terriglobia</taxon>
        <taxon>Terriglobales</taxon>
        <taxon>Acidobacteriaceae</taxon>
        <taxon>Granulicella</taxon>
    </lineage>
</organism>
<feature type="domain" description="Bacterial Ig-like" evidence="3">
    <location>
        <begin position="1176"/>
        <end position="1265"/>
    </location>
</feature>
<keyword evidence="5" id="KW-1185">Reference proteome</keyword>
<dbReference type="InterPro" id="IPR011042">
    <property type="entry name" value="6-blade_b-propeller_TolB-like"/>
</dbReference>
<dbReference type="InterPro" id="IPR013783">
    <property type="entry name" value="Ig-like_fold"/>
</dbReference>
<dbReference type="Gene3D" id="2.60.40.10">
    <property type="entry name" value="Immunoglobulins"/>
    <property type="match status" value="3"/>
</dbReference>
<dbReference type="Gene3D" id="2.120.10.30">
    <property type="entry name" value="TolB, C-terminal domain"/>
    <property type="match status" value="1"/>
</dbReference>
<keyword evidence="1" id="KW-0812">Transmembrane</keyword>
<dbReference type="SUPFAM" id="SSF101898">
    <property type="entry name" value="NHL repeat"/>
    <property type="match status" value="2"/>
</dbReference>
<dbReference type="SUPFAM" id="SSF63829">
    <property type="entry name" value="Calcium-dependent phosphotriesterase"/>
    <property type="match status" value="1"/>
</dbReference>
<protein>
    <submittedName>
        <fullName evidence="4">Ig-like domain repeat protein</fullName>
    </submittedName>
</protein>
<dbReference type="Pfam" id="PF16640">
    <property type="entry name" value="Big_3_5"/>
    <property type="match status" value="3"/>
</dbReference>
<dbReference type="PANTHER" id="PTHR24104:SF25">
    <property type="entry name" value="PROTEIN LIN-41"/>
    <property type="match status" value="1"/>
</dbReference>
<feature type="domain" description="Bacterial Ig-like" evidence="3">
    <location>
        <begin position="1081"/>
        <end position="1166"/>
    </location>
</feature>
<evidence type="ECO:0000256" key="2">
    <source>
        <dbReference type="SAM" id="SignalP"/>
    </source>
</evidence>
<feature type="domain" description="Bacterial Ig-like" evidence="3">
    <location>
        <begin position="985"/>
        <end position="1072"/>
    </location>
</feature>
<proteinExistence type="predicted"/>
<accession>A0ABW1ZB67</accession>
<dbReference type="PANTHER" id="PTHR24104">
    <property type="entry name" value="E3 UBIQUITIN-PROTEIN LIGASE NHLRC1-RELATED"/>
    <property type="match status" value="1"/>
</dbReference>
<dbReference type="PROSITE" id="PS51326">
    <property type="entry name" value="AVIDIN_2"/>
    <property type="match status" value="1"/>
</dbReference>
<name>A0ABW1ZB67_9BACT</name>
<evidence type="ECO:0000313" key="5">
    <source>
        <dbReference type="Proteomes" id="UP001596391"/>
    </source>
</evidence>
<evidence type="ECO:0000256" key="1">
    <source>
        <dbReference type="SAM" id="Phobius"/>
    </source>
</evidence>
<dbReference type="InterPro" id="IPR050952">
    <property type="entry name" value="TRIM-NHL_E3_ligases"/>
</dbReference>
<dbReference type="Gene3D" id="2.40.10.500">
    <property type="match status" value="5"/>
</dbReference>
<keyword evidence="2" id="KW-0732">Signal</keyword>
<comment type="caution">
    <text evidence="4">The sequence shown here is derived from an EMBL/GenBank/DDBJ whole genome shotgun (WGS) entry which is preliminary data.</text>
</comment>
<keyword evidence="1" id="KW-1133">Transmembrane helix</keyword>
<sequence length="1438" mass="142326">MANFSQAKSLLSIALLACGFATHAQTQPSAVPVPFTSAAAGFGTSTTTAVCTGAIASTDGSALGDGCPATQAKLNAAQGAAVDKYGNIYFADYGNKQVRVVYNGGTQLAAAIKAANSGYVTPLASAPSPTPVAGNVYTLAGVGVGTSTAYPTFTVLNVSGLPCANYAASGQPTALDTLGDGCPGASAPVAARDVKVDADGNLFLADYSNGRIRVFCVNCAVTTSAAKLITTENPTVTAPANGAMYTIAGFANGYRDAQPGYTTAANSSTTAAQAIALLRSPTGVAISSSDDVFIADNLNNAVRVLYNGGSAAKAILVAQGTASPVVGYVYTIAGAGCVSAATNKTGSVSSANACLTTAGSDTAALGNAVGTGPVWSVYLDANSNVFYTDATNQRIKVIYGGVANPTAVSGTLQAGYTYSFAGQGTGLAGAQNGVAPSALVLSSAQSIGGDTAGNVFFFDYGTSYLYEVYAETGIAAILGGNGAIATAAANATCSGGTTGPVMTDAYYDGCPATQAKLSSPRGPVVADASGNLYFGDAISYVVRKFAYNTTFPATGVGSTSAAQPYAFTFLGVNTLLASSFPVSDFAEATGSTCSSTLAVVAGSTCVENVSFKPTAAALRQGAVRVNASAGTLGSLVISGVGTGAALAVDPGTQTTIGSGYSVNAVATDAAGAVYFTDATTKSALRAVGSTVTTLATGFNNPQGIAADGAGNVFIADAGANTITEIPAVGTKFTLSATVSSPRQLAIAADGTLLVADSGNNRIASFAPGSNVARTVGFTGLSTPTGVAVGADGTIYATSGSAVQQLTTAGVQSTRATLTATAIAVDAANNLYSTANTTATETTAASQSFTLYTGTTVRGIALDSTGNVYLADSGATGVVKSARTSGYYKFNTSPATTTLELTSIGSAPVSTTSYTVTNTSDFTVSPATTNGCSGALASGNSCALSAAFSQVSTGVPTDTVSFTATVTNGSPYFTLTAATATPAIVVTAAPTSVVYGNSVTLKALVYGPNNTGGTVTFYAGGVKLTTATSDANASASYTYTPAVGSYSITADYTPSGSTTATVVTTTAATFTVTQATPTTSLSVTPTTGFATSTYTATVTVSSTAGTPSGTVTFLLGSTQLATGTLDSTGKATGTFTNLPAGTNCITAKYAGSTNFASVTSACANVTVVTQVTPTIALTVSPTTGYPTTSYTAVATLTASVGTPTGSVVFYSGTTSLGPAVAVNSSGIATSTFTGPASGTNCITAVFTSATTNYASVTSTCSNVTVAAGFSVTPASTALAFPSANYQQAQTQLNIVTGGRMDTLTFACNGLPSKLQCSFSPASVKLAGDSSTVQVQMLVANSGAKYASVDRRPLTSSRRALELASLPALALLIFGLRRRRAALPMLAMLLLGIVGAGALTGCSGQDPTTLQQGSGTYNFSVNVYSGTTTLQTINFTLTIP</sequence>
<dbReference type="InterPro" id="IPR005468">
    <property type="entry name" value="Avidin/str"/>
</dbReference>
<reference evidence="5" key="1">
    <citation type="journal article" date="2019" name="Int. J. Syst. Evol. Microbiol.">
        <title>The Global Catalogue of Microorganisms (GCM) 10K type strain sequencing project: providing services to taxonomists for standard genome sequencing and annotation.</title>
        <authorList>
            <consortium name="The Broad Institute Genomics Platform"/>
            <consortium name="The Broad Institute Genome Sequencing Center for Infectious Disease"/>
            <person name="Wu L."/>
            <person name="Ma J."/>
        </authorList>
    </citation>
    <scope>NUCLEOTIDE SEQUENCE [LARGE SCALE GENOMIC DNA]</scope>
    <source>
        <strain evidence="5">CGMCC 1.16026</strain>
    </source>
</reference>
<dbReference type="EMBL" id="JBHSWI010000001">
    <property type="protein sequence ID" value="MFC6645802.1"/>
    <property type="molecule type" value="Genomic_DNA"/>
</dbReference>
<gene>
    <name evidence="4" type="ORF">ACFQBQ_09455</name>
</gene>
<evidence type="ECO:0000313" key="4">
    <source>
        <dbReference type="EMBL" id="MFC6645802.1"/>
    </source>
</evidence>
<dbReference type="RefSeq" id="WP_390234864.1">
    <property type="nucleotide sequence ID" value="NZ_JBHSWI010000001.1"/>
</dbReference>